<keyword evidence="4" id="KW-0233">DNA recombination</keyword>
<dbReference type="InterPro" id="IPR050090">
    <property type="entry name" value="Tyrosine_recombinase_XerCD"/>
</dbReference>
<dbReference type="EMBL" id="CP032342">
    <property type="protein sequence ID" value="QCO12907.1"/>
    <property type="molecule type" value="Genomic_DNA"/>
</dbReference>
<geneLocation type="plasmid" evidence="7 8">
    <name>p3</name>
</geneLocation>
<dbReference type="PANTHER" id="PTHR30349:SF41">
    <property type="entry name" value="INTEGRASE_RECOMBINASE PROTEIN MJ0367-RELATED"/>
    <property type="match status" value="1"/>
</dbReference>
<gene>
    <name evidence="7" type="ORF">D3868_28270</name>
</gene>
<evidence type="ECO:0000256" key="3">
    <source>
        <dbReference type="ARBA" id="ARBA00023125"/>
    </source>
</evidence>
<evidence type="ECO:0000256" key="5">
    <source>
        <dbReference type="SAM" id="MobiDB-lite"/>
    </source>
</evidence>
<feature type="region of interest" description="Disordered" evidence="5">
    <location>
        <begin position="1"/>
        <end position="36"/>
    </location>
</feature>
<keyword evidence="7" id="KW-0614">Plasmid</keyword>
<keyword evidence="2" id="KW-0229">DNA integration</keyword>
<dbReference type="InterPro" id="IPR011010">
    <property type="entry name" value="DNA_brk_join_enz"/>
</dbReference>
<name>A0A4D8QR55_AZOBR</name>
<dbReference type="InterPro" id="IPR013762">
    <property type="entry name" value="Integrase-like_cat_sf"/>
</dbReference>
<keyword evidence="3" id="KW-0238">DNA-binding</keyword>
<dbReference type="Pfam" id="PF00589">
    <property type="entry name" value="Phage_integrase"/>
    <property type="match status" value="1"/>
</dbReference>
<protein>
    <recommendedName>
        <fullName evidence="6">Tyr recombinase domain-containing protein</fullName>
    </recommendedName>
</protein>
<evidence type="ECO:0000313" key="7">
    <source>
        <dbReference type="EMBL" id="QCO12907.1"/>
    </source>
</evidence>
<dbReference type="GO" id="GO:0006310">
    <property type="term" value="P:DNA recombination"/>
    <property type="evidence" value="ECO:0007669"/>
    <property type="project" value="UniProtKB-KW"/>
</dbReference>
<proteinExistence type="inferred from homology"/>
<dbReference type="GO" id="GO:0015074">
    <property type="term" value="P:DNA integration"/>
    <property type="evidence" value="ECO:0007669"/>
    <property type="project" value="UniProtKB-KW"/>
</dbReference>
<dbReference type="AlphaFoldDB" id="A0A4D8QR55"/>
<accession>A0A4D8QR55</accession>
<comment type="similarity">
    <text evidence="1">Belongs to the 'phage' integrase family.</text>
</comment>
<dbReference type="PROSITE" id="PS51898">
    <property type="entry name" value="TYR_RECOMBINASE"/>
    <property type="match status" value="1"/>
</dbReference>
<organism evidence="7 8">
    <name type="scientific">Azospirillum brasilense</name>
    <dbReference type="NCBI Taxonomy" id="192"/>
    <lineage>
        <taxon>Bacteria</taxon>
        <taxon>Pseudomonadati</taxon>
        <taxon>Pseudomonadota</taxon>
        <taxon>Alphaproteobacteria</taxon>
        <taxon>Rhodospirillales</taxon>
        <taxon>Azospirillaceae</taxon>
        <taxon>Azospirillum</taxon>
    </lineage>
</organism>
<evidence type="ECO:0000256" key="1">
    <source>
        <dbReference type="ARBA" id="ARBA00008857"/>
    </source>
</evidence>
<reference evidence="7 8" key="1">
    <citation type="submission" date="2018-09" db="EMBL/GenBank/DDBJ databases">
        <title>Whole genome based analysis of evolution and adaptive divergence in Indian and Brazilian strains of Azospirillum brasilense.</title>
        <authorList>
            <person name="Singh C."/>
            <person name="Tripathi A.K."/>
        </authorList>
    </citation>
    <scope>NUCLEOTIDE SEQUENCE [LARGE SCALE GENOMIC DNA]</scope>
    <source>
        <strain evidence="7 8">MTCC4038</strain>
        <plasmid evidence="7 8">p3</plasmid>
    </source>
</reference>
<evidence type="ECO:0000256" key="2">
    <source>
        <dbReference type="ARBA" id="ARBA00022908"/>
    </source>
</evidence>
<dbReference type="PANTHER" id="PTHR30349">
    <property type="entry name" value="PHAGE INTEGRASE-RELATED"/>
    <property type="match status" value="1"/>
</dbReference>
<evidence type="ECO:0000259" key="6">
    <source>
        <dbReference type="PROSITE" id="PS51898"/>
    </source>
</evidence>
<dbReference type="Gene3D" id="1.10.443.10">
    <property type="entry name" value="Intergrase catalytic core"/>
    <property type="match status" value="1"/>
</dbReference>
<evidence type="ECO:0000313" key="8">
    <source>
        <dbReference type="Proteomes" id="UP000298774"/>
    </source>
</evidence>
<dbReference type="Gene3D" id="1.10.150.130">
    <property type="match status" value="1"/>
</dbReference>
<dbReference type="GO" id="GO:0003677">
    <property type="term" value="F:DNA binding"/>
    <property type="evidence" value="ECO:0007669"/>
    <property type="project" value="UniProtKB-KW"/>
</dbReference>
<sequence>MTLTLPSPRRPLPPAGTANWRPGAMRKRNGQSGWDDAVGMKRGKYGHGTLGWVIGRYRLSPEYQRLAPATKKIYEAAFDRLHDYAQEEFSGLRRRHIMRVRDDLAHSPATANQVITAIGAVCRFALDREMIETDPSHRVPRLKTGEWRRWTDAELDKFYQSAYEALRRVFVMALFTGQRRADLCRATWGDIQDGGINVVQQKTGAHLWIPLHPTLERHLAIWKSDATPLPSVTILTSTDRTPWPPQVLSCAFRNEADKLGLNGCNLHGLRKTAAAKLAEAGCSARQIMAITGHSTMNEVERYTRQAEQRRLASDAIGAFDAPAFEAPYKPLKRR</sequence>
<dbReference type="SUPFAM" id="SSF56349">
    <property type="entry name" value="DNA breaking-rejoining enzymes"/>
    <property type="match status" value="1"/>
</dbReference>
<dbReference type="InterPro" id="IPR002104">
    <property type="entry name" value="Integrase_catalytic"/>
</dbReference>
<dbReference type="InterPro" id="IPR010998">
    <property type="entry name" value="Integrase_recombinase_N"/>
</dbReference>
<dbReference type="Proteomes" id="UP000298774">
    <property type="component" value="Plasmid p3"/>
</dbReference>
<feature type="domain" description="Tyr recombinase" evidence="6">
    <location>
        <begin position="145"/>
        <end position="315"/>
    </location>
</feature>
<evidence type="ECO:0000256" key="4">
    <source>
        <dbReference type="ARBA" id="ARBA00023172"/>
    </source>
</evidence>